<evidence type="ECO:0000256" key="4">
    <source>
        <dbReference type="ARBA" id="ARBA00022679"/>
    </source>
</evidence>
<keyword evidence="4" id="KW-0808">Transferase</keyword>
<protein>
    <submittedName>
        <fullName evidence="15">DhaK domain, DhaL domain, dihydroxyacetone kinase, DhaL domain superfamily</fullName>
    </submittedName>
</protein>
<evidence type="ECO:0000256" key="2">
    <source>
        <dbReference type="ARBA" id="ARBA00004778"/>
    </source>
</evidence>
<dbReference type="GO" id="GO:0019563">
    <property type="term" value="P:glycerol catabolic process"/>
    <property type="evidence" value="ECO:0007669"/>
    <property type="project" value="TreeGrafter"/>
</dbReference>
<gene>
    <name evidence="15" type="ORF">Slin15195_G013190</name>
</gene>
<dbReference type="PROSITE" id="PS51481">
    <property type="entry name" value="DHAK"/>
    <property type="match status" value="1"/>
</dbReference>
<feature type="binding site" evidence="12">
    <location>
        <position position="110"/>
    </location>
    <ligand>
        <name>substrate</name>
    </ligand>
</feature>
<proteinExistence type="inferred from homology"/>
<dbReference type="GO" id="GO:0050354">
    <property type="term" value="F:triokinase activity"/>
    <property type="evidence" value="ECO:0007669"/>
    <property type="project" value="UniProtKB-EC"/>
</dbReference>
<sequence length="592" mass="63463">MTTKHFFPQTEGVVVQGLESLVARNNHLALDAPHKVVYSKTYAPSKVTVISGGGSGHEPAWSGYVGSGMLSAAVNGEVFASPSTKQIMAAIKHVPSDAGIILCITNYTGDNLHFGLAREKAAGMGYKIGVLRMTDDVALGRKQTENLGRRGLAANMWVLKLCGSAAEAGYSFEQCMKIGYAVNANAVTVGSSLDHCHIPGREHHRSIPGDVVVLGMGIHNEPGLHEISPMPKVEDLVVDMLKYCLDPSDTDRAFVEFKPDDVVLLLINNFGGMSNFELEALTTVTRKVLERDWKIVPARIYAQPFETSLNAPGWSISLLNVSGIERDTKTSIYTLLHLLDSDTEAPAWPKNGYKHIIESREKAKIAEAAAELDLSQKGPQVDATLLEHSLRSACDAAIKAEPDITKWDVQMGDGDCGEAVVGMCQGVLRKLDEGLAKQGSLFYILDQVGEAVEKIGGTLGAIISIILASFTTGLRQDYAQDESGFVFDGKTAGKAAGEALRNLQSYTPARQGGRTVMDTLIPFCESLEKDANLRSAVEAAEAGADSTSSMKAKFGRATYVGEQAEGQQDTPPDPGAKAAAYFLRGLLDGMKK</sequence>
<evidence type="ECO:0000259" key="13">
    <source>
        <dbReference type="PROSITE" id="PS51480"/>
    </source>
</evidence>
<reference evidence="15" key="1">
    <citation type="submission" date="2022-06" db="EMBL/GenBank/DDBJ databases">
        <title>Complete genome sequences of two strains of the flax pathogen Septoria linicola.</title>
        <authorList>
            <person name="Lapalu N."/>
            <person name="Simon A."/>
            <person name="Demenou B."/>
            <person name="Paumier D."/>
            <person name="Guillot M.-P."/>
            <person name="Gout L."/>
            <person name="Valade R."/>
        </authorList>
    </citation>
    <scope>NUCLEOTIDE SEQUENCE</scope>
    <source>
        <strain evidence="15">SE15195</strain>
    </source>
</reference>
<feature type="domain" description="DhaK" evidence="14">
    <location>
        <begin position="9"/>
        <end position="348"/>
    </location>
</feature>
<dbReference type="SUPFAM" id="SSF101473">
    <property type="entry name" value="DhaL-like"/>
    <property type="match status" value="1"/>
</dbReference>
<keyword evidence="8" id="KW-0067">ATP-binding</keyword>
<dbReference type="PANTHER" id="PTHR28629">
    <property type="entry name" value="TRIOKINASE/FMN CYCLASE"/>
    <property type="match status" value="1"/>
</dbReference>
<keyword evidence="7" id="KW-0319">Glycerol metabolism</keyword>
<evidence type="ECO:0000256" key="3">
    <source>
        <dbReference type="ARBA" id="ARBA00008757"/>
    </source>
</evidence>
<organism evidence="15 16">
    <name type="scientific">Septoria linicola</name>
    <dbReference type="NCBI Taxonomy" id="215465"/>
    <lineage>
        <taxon>Eukaryota</taxon>
        <taxon>Fungi</taxon>
        <taxon>Dikarya</taxon>
        <taxon>Ascomycota</taxon>
        <taxon>Pezizomycotina</taxon>
        <taxon>Dothideomycetes</taxon>
        <taxon>Dothideomycetidae</taxon>
        <taxon>Mycosphaerellales</taxon>
        <taxon>Mycosphaerellaceae</taxon>
        <taxon>Septoria</taxon>
    </lineage>
</organism>
<keyword evidence="6 15" id="KW-0418">Kinase</keyword>
<evidence type="ECO:0000256" key="10">
    <source>
        <dbReference type="ARBA" id="ARBA00048898"/>
    </source>
</evidence>
<dbReference type="AlphaFoldDB" id="A0A9Q9EEL6"/>
<dbReference type="GO" id="GO:0005829">
    <property type="term" value="C:cytosol"/>
    <property type="evidence" value="ECO:0007669"/>
    <property type="project" value="TreeGrafter"/>
</dbReference>
<keyword evidence="16" id="KW-1185">Reference proteome</keyword>
<comment type="catalytic activity">
    <reaction evidence="10">
        <text>dihydroxyacetone + ATP = dihydroxyacetone phosphate + ADP + H(+)</text>
        <dbReference type="Rhea" id="RHEA:15773"/>
        <dbReference type="ChEBI" id="CHEBI:15378"/>
        <dbReference type="ChEBI" id="CHEBI:16016"/>
        <dbReference type="ChEBI" id="CHEBI:30616"/>
        <dbReference type="ChEBI" id="CHEBI:57642"/>
        <dbReference type="ChEBI" id="CHEBI:456216"/>
        <dbReference type="EC" id="2.7.1.29"/>
    </reaction>
</comment>
<name>A0A9Q9EEL6_9PEZI</name>
<evidence type="ECO:0000256" key="6">
    <source>
        <dbReference type="ARBA" id="ARBA00022777"/>
    </source>
</evidence>
<dbReference type="SMART" id="SM01120">
    <property type="entry name" value="Dak2"/>
    <property type="match status" value="1"/>
</dbReference>
<dbReference type="SUPFAM" id="SSF82549">
    <property type="entry name" value="DAK1/DegV-like"/>
    <property type="match status" value="1"/>
</dbReference>
<dbReference type="Pfam" id="PF02734">
    <property type="entry name" value="Dak2"/>
    <property type="match status" value="1"/>
</dbReference>
<dbReference type="PROSITE" id="PS51480">
    <property type="entry name" value="DHAL"/>
    <property type="match status" value="1"/>
</dbReference>
<dbReference type="Pfam" id="PF02733">
    <property type="entry name" value="Dak1"/>
    <property type="match status" value="1"/>
</dbReference>
<dbReference type="Gene3D" id="3.40.50.10440">
    <property type="entry name" value="Dihydroxyacetone kinase, domain 1"/>
    <property type="match status" value="1"/>
</dbReference>
<dbReference type="GO" id="GO:0004371">
    <property type="term" value="F:glycerone kinase activity"/>
    <property type="evidence" value="ECO:0007669"/>
    <property type="project" value="UniProtKB-EC"/>
</dbReference>
<comment type="function">
    <text evidence="1">Catalyzes both the phosphorylation of dihydroxyacetone and of glyceraldehyde.</text>
</comment>
<comment type="similarity">
    <text evidence="3">Belongs to the dihydroxyacetone kinase (DAK) family.</text>
</comment>
<evidence type="ECO:0000256" key="1">
    <source>
        <dbReference type="ARBA" id="ARBA00003264"/>
    </source>
</evidence>
<evidence type="ECO:0000256" key="12">
    <source>
        <dbReference type="PIRSR" id="PIRSR612734-2"/>
    </source>
</evidence>
<keyword evidence="5" id="KW-0547">Nucleotide-binding</keyword>
<dbReference type="OrthoDB" id="1724672at2759"/>
<comment type="pathway">
    <text evidence="2">Polyol metabolism; glycerol fermentation; glycerone phosphate from glycerol (oxidative route): step 2/2.</text>
</comment>
<dbReference type="InterPro" id="IPR050861">
    <property type="entry name" value="Dihydroxyacetone_Kinase"/>
</dbReference>
<dbReference type="Proteomes" id="UP001056384">
    <property type="component" value="Chromosome 1"/>
</dbReference>
<feature type="domain" description="DhaL" evidence="13">
    <location>
        <begin position="384"/>
        <end position="588"/>
    </location>
</feature>
<accession>A0A9Q9EEL6</accession>
<dbReference type="InterPro" id="IPR004006">
    <property type="entry name" value="DhaK_dom"/>
</dbReference>
<dbReference type="NCBIfam" id="TIGR02361">
    <property type="entry name" value="dak_ATP"/>
    <property type="match status" value="1"/>
</dbReference>
<dbReference type="FunFam" id="3.30.1180.20:FF:000001">
    <property type="entry name" value="Dihydroxyacetone kinase 1"/>
    <property type="match status" value="1"/>
</dbReference>
<evidence type="ECO:0000259" key="14">
    <source>
        <dbReference type="PROSITE" id="PS51481"/>
    </source>
</evidence>
<dbReference type="GO" id="GO:0005524">
    <property type="term" value="F:ATP binding"/>
    <property type="evidence" value="ECO:0007669"/>
    <property type="project" value="UniProtKB-KW"/>
</dbReference>
<dbReference type="Gene3D" id="3.30.1180.20">
    <property type="entry name" value="Dihydroxyacetone kinase, domain 2"/>
    <property type="match status" value="1"/>
</dbReference>
<evidence type="ECO:0000313" key="15">
    <source>
        <dbReference type="EMBL" id="USW48000.1"/>
    </source>
</evidence>
<dbReference type="InterPro" id="IPR012734">
    <property type="entry name" value="DhaK_ATP"/>
</dbReference>
<evidence type="ECO:0000256" key="9">
    <source>
        <dbReference type="ARBA" id="ARBA00047974"/>
    </source>
</evidence>
<evidence type="ECO:0000256" key="11">
    <source>
        <dbReference type="PIRSR" id="PIRSR612734-1"/>
    </source>
</evidence>
<feature type="binding site" evidence="12">
    <location>
        <begin position="54"/>
        <end position="57"/>
    </location>
    <ligand>
        <name>substrate</name>
    </ligand>
</feature>
<feature type="active site" description="Tele-hemiaminal-histidine intermediate" evidence="11">
    <location>
        <position position="219"/>
    </location>
</feature>
<dbReference type="EMBL" id="CP099418">
    <property type="protein sequence ID" value="USW48000.1"/>
    <property type="molecule type" value="Genomic_DNA"/>
</dbReference>
<dbReference type="Gene3D" id="1.25.40.340">
    <property type="match status" value="1"/>
</dbReference>
<evidence type="ECO:0000256" key="5">
    <source>
        <dbReference type="ARBA" id="ARBA00022741"/>
    </source>
</evidence>
<comment type="catalytic activity">
    <reaction evidence="9">
        <text>D-glyceraldehyde + ATP = D-glyceraldehyde 3-phosphate + ADP + H(+)</text>
        <dbReference type="Rhea" id="RHEA:13941"/>
        <dbReference type="ChEBI" id="CHEBI:15378"/>
        <dbReference type="ChEBI" id="CHEBI:17378"/>
        <dbReference type="ChEBI" id="CHEBI:30616"/>
        <dbReference type="ChEBI" id="CHEBI:59776"/>
        <dbReference type="ChEBI" id="CHEBI:456216"/>
        <dbReference type="EC" id="2.7.1.28"/>
    </reaction>
</comment>
<dbReference type="PANTHER" id="PTHR28629:SF1">
    <property type="entry name" value="YALI0F01606P"/>
    <property type="match status" value="1"/>
</dbReference>
<dbReference type="InterPro" id="IPR004007">
    <property type="entry name" value="DhaL_dom"/>
</dbReference>
<evidence type="ECO:0000313" key="16">
    <source>
        <dbReference type="Proteomes" id="UP001056384"/>
    </source>
</evidence>
<dbReference type="InterPro" id="IPR036117">
    <property type="entry name" value="DhaL_dom_sf"/>
</dbReference>
<evidence type="ECO:0000256" key="7">
    <source>
        <dbReference type="ARBA" id="ARBA00022798"/>
    </source>
</evidence>
<dbReference type="FunFam" id="3.40.50.10440:FF:000001">
    <property type="entry name" value="Dihydroxyacetone kinase, DhaK subunit"/>
    <property type="match status" value="1"/>
</dbReference>
<evidence type="ECO:0000256" key="8">
    <source>
        <dbReference type="ARBA" id="ARBA00022840"/>
    </source>
</evidence>